<evidence type="ECO:0000256" key="1">
    <source>
        <dbReference type="ARBA" id="ARBA00022723"/>
    </source>
</evidence>
<gene>
    <name evidence="3" type="ORF">KL86DYS1_10795</name>
</gene>
<dbReference type="InterPro" id="IPR011234">
    <property type="entry name" value="Fumarylacetoacetase-like_C"/>
</dbReference>
<dbReference type="Pfam" id="PF01557">
    <property type="entry name" value="FAA_hydrolase"/>
    <property type="match status" value="1"/>
</dbReference>
<accession>A0A212J119</accession>
<feature type="domain" description="Fumarylacetoacetase-like C-terminal" evidence="2">
    <location>
        <begin position="2"/>
        <end position="200"/>
    </location>
</feature>
<dbReference type="RefSeq" id="WP_296938682.1">
    <property type="nucleotide sequence ID" value="NZ_LT599032.1"/>
</dbReference>
<name>A0A212J119_9BACT</name>
<dbReference type="Gene3D" id="3.90.850.10">
    <property type="entry name" value="Fumarylacetoacetase-like, C-terminal domain"/>
    <property type="match status" value="1"/>
</dbReference>
<evidence type="ECO:0000259" key="2">
    <source>
        <dbReference type="Pfam" id="PF01557"/>
    </source>
</evidence>
<dbReference type="GO" id="GO:0046872">
    <property type="term" value="F:metal ion binding"/>
    <property type="evidence" value="ECO:0007669"/>
    <property type="project" value="UniProtKB-KW"/>
</dbReference>
<dbReference type="PANTHER" id="PTHR11820:SF7">
    <property type="entry name" value="ACYLPYRUVASE FAHD1, MITOCHONDRIAL"/>
    <property type="match status" value="1"/>
</dbReference>
<dbReference type="GO" id="GO:0018773">
    <property type="term" value="F:acetylpyruvate hydrolase activity"/>
    <property type="evidence" value="ECO:0007669"/>
    <property type="project" value="TreeGrafter"/>
</dbReference>
<evidence type="ECO:0000313" key="3">
    <source>
        <dbReference type="EMBL" id="SBV93162.1"/>
    </source>
</evidence>
<proteinExistence type="predicted"/>
<reference evidence="3" key="1">
    <citation type="submission" date="2016-04" db="EMBL/GenBank/DDBJ databases">
        <authorList>
            <person name="Evans L.H."/>
            <person name="Alamgir A."/>
            <person name="Owens N."/>
            <person name="Weber N.D."/>
            <person name="Virtaneva K."/>
            <person name="Barbian K."/>
            <person name="Babar A."/>
            <person name="Rosenke K."/>
        </authorList>
    </citation>
    <scope>NUCLEOTIDE SEQUENCE</scope>
    <source>
        <strain evidence="3">86-1</strain>
    </source>
</reference>
<dbReference type="EMBL" id="FLUM01000001">
    <property type="protein sequence ID" value="SBV93162.1"/>
    <property type="molecule type" value="Genomic_DNA"/>
</dbReference>
<dbReference type="PANTHER" id="PTHR11820">
    <property type="entry name" value="ACYLPYRUVASE"/>
    <property type="match status" value="1"/>
</dbReference>
<sequence>MKIICVGLNYQTHNKEMGRALSDKDDDPVLFMKPDTALLSGDKNRFYIPDFSSDIHYETELVVRIDKMGKNIAERFAYRYYNEITLGIDFTARDIQAGLKQRSQPWEISKAFDNSAAIGSFVPKEKYEKNIQELNFMLKIDDKVVQSANTNEMLHSVDRIIAFASRFFTLKTGDLIFTGTPAGVGKVEIGNNLKGILEGDELLDLHIC</sequence>
<protein>
    <recommendedName>
        <fullName evidence="2">Fumarylacetoacetase-like C-terminal domain-containing protein</fullName>
    </recommendedName>
</protein>
<keyword evidence="1" id="KW-0479">Metal-binding</keyword>
<dbReference type="AlphaFoldDB" id="A0A212J119"/>
<organism evidence="3">
    <name type="scientific">uncultured Dysgonomonas sp</name>
    <dbReference type="NCBI Taxonomy" id="206096"/>
    <lineage>
        <taxon>Bacteria</taxon>
        <taxon>Pseudomonadati</taxon>
        <taxon>Bacteroidota</taxon>
        <taxon>Bacteroidia</taxon>
        <taxon>Bacteroidales</taxon>
        <taxon>Dysgonomonadaceae</taxon>
        <taxon>Dysgonomonas</taxon>
        <taxon>environmental samples</taxon>
    </lineage>
</organism>
<dbReference type="InterPro" id="IPR036663">
    <property type="entry name" value="Fumarylacetoacetase_C_sf"/>
</dbReference>
<dbReference type="SUPFAM" id="SSF56529">
    <property type="entry name" value="FAH"/>
    <property type="match status" value="1"/>
</dbReference>